<evidence type="ECO:0000313" key="1">
    <source>
        <dbReference type="EMBL" id="MFD2639367.1"/>
    </source>
</evidence>
<protein>
    <submittedName>
        <fullName evidence="1">Uncharacterized protein</fullName>
    </submittedName>
</protein>
<organism evidence="1 2">
    <name type="scientific">Piscibacillus salipiscarius</name>
    <dbReference type="NCBI Taxonomy" id="299480"/>
    <lineage>
        <taxon>Bacteria</taxon>
        <taxon>Bacillati</taxon>
        <taxon>Bacillota</taxon>
        <taxon>Bacilli</taxon>
        <taxon>Bacillales</taxon>
        <taxon>Bacillaceae</taxon>
        <taxon>Piscibacillus</taxon>
    </lineage>
</organism>
<comment type="caution">
    <text evidence="1">The sequence shown here is derived from an EMBL/GenBank/DDBJ whole genome shotgun (WGS) entry which is preliminary data.</text>
</comment>
<dbReference type="Proteomes" id="UP001597452">
    <property type="component" value="Unassembled WGS sequence"/>
</dbReference>
<dbReference type="RefSeq" id="WP_054753782.1">
    <property type="nucleotide sequence ID" value="NZ_JBHUMZ010000023.1"/>
</dbReference>
<gene>
    <name evidence="1" type="ORF">ACFSW4_10855</name>
</gene>
<reference evidence="2" key="1">
    <citation type="journal article" date="2019" name="Int. J. Syst. Evol. Microbiol.">
        <title>The Global Catalogue of Microorganisms (GCM) 10K type strain sequencing project: providing services to taxonomists for standard genome sequencing and annotation.</title>
        <authorList>
            <consortium name="The Broad Institute Genomics Platform"/>
            <consortium name="The Broad Institute Genome Sequencing Center for Infectious Disease"/>
            <person name="Wu L."/>
            <person name="Ma J."/>
        </authorList>
    </citation>
    <scope>NUCLEOTIDE SEQUENCE [LARGE SCALE GENOMIC DNA]</scope>
    <source>
        <strain evidence="2">TISTR 1571</strain>
    </source>
</reference>
<name>A0ABW5QBR1_9BACI</name>
<sequence length="125" mass="14484">MKRWLIFIGVLTVILGVVAFDSKFYYPTLPIDSVSKREVLESLNDTSEDIVKIAEENGYEWYITPMEQGKAHDNLKNLISKNGWHFKQQEGSGYFFEKGDNTLIATTEMWTVNFVIVKIPSDWKE</sequence>
<dbReference type="EMBL" id="JBHUMZ010000023">
    <property type="protein sequence ID" value="MFD2639367.1"/>
    <property type="molecule type" value="Genomic_DNA"/>
</dbReference>
<keyword evidence="2" id="KW-1185">Reference proteome</keyword>
<evidence type="ECO:0000313" key="2">
    <source>
        <dbReference type="Proteomes" id="UP001597452"/>
    </source>
</evidence>
<proteinExistence type="predicted"/>
<accession>A0ABW5QBR1</accession>